<keyword evidence="8 12" id="KW-0378">Hydrolase</keyword>
<evidence type="ECO:0000256" key="4">
    <source>
        <dbReference type="ARBA" id="ARBA00009743"/>
    </source>
</evidence>
<dbReference type="InterPro" id="IPR041233">
    <property type="entry name" value="Melibiase_C"/>
</dbReference>
<dbReference type="InterPro" id="IPR006215">
    <property type="entry name" value="Glyco_hydro_melibiase"/>
</dbReference>
<dbReference type="InterPro" id="IPR002241">
    <property type="entry name" value="Glyco_hydro_27"/>
</dbReference>
<dbReference type="SUPFAM" id="SSF51445">
    <property type="entry name" value="(Trans)glycosidases"/>
    <property type="match status" value="1"/>
</dbReference>
<proteinExistence type="inferred from homology"/>
<evidence type="ECO:0000259" key="14">
    <source>
        <dbReference type="Pfam" id="PF17801"/>
    </source>
</evidence>
<dbReference type="InterPro" id="IPR017853">
    <property type="entry name" value="GH"/>
</dbReference>
<gene>
    <name evidence="15" type="ORF">VTL71DRAFT_8835</name>
</gene>
<comment type="subcellular location">
    <subcellularLocation>
        <location evidence="3">Secreted</location>
    </subcellularLocation>
</comment>
<evidence type="ECO:0000313" key="15">
    <source>
        <dbReference type="EMBL" id="KAL2075055.1"/>
    </source>
</evidence>
<evidence type="ECO:0000256" key="9">
    <source>
        <dbReference type="ARBA" id="ARBA00023157"/>
    </source>
</evidence>
<evidence type="ECO:0000256" key="10">
    <source>
        <dbReference type="ARBA" id="ARBA00023180"/>
    </source>
</evidence>
<dbReference type="EC" id="3.2.1.22" evidence="5 12"/>
<feature type="domain" description="Alpha galactosidase C-terminal" evidence="14">
    <location>
        <begin position="396"/>
        <end position="458"/>
    </location>
</feature>
<dbReference type="InterPro" id="IPR013785">
    <property type="entry name" value="Aldolase_TIM"/>
</dbReference>
<keyword evidence="7" id="KW-0732">Signal</keyword>
<comment type="function">
    <text evidence="2">Hydrolyzes a variety of simple alpha-D-galactoside as well as more complex molecules such as oligosaccharides and polysaccharides.</text>
</comment>
<protein>
    <recommendedName>
        <fullName evidence="5 12">Alpha-galactosidase</fullName>
        <ecNumber evidence="5 12">3.2.1.22</ecNumber>
    </recommendedName>
    <alternativeName>
        <fullName evidence="12">Melibiase</fullName>
    </alternativeName>
</protein>
<dbReference type="Proteomes" id="UP001595075">
    <property type="component" value="Unassembled WGS sequence"/>
</dbReference>
<dbReference type="InterPro" id="IPR000111">
    <property type="entry name" value="Glyco_hydro_27/36_CS"/>
</dbReference>
<evidence type="ECO:0000256" key="1">
    <source>
        <dbReference type="ARBA" id="ARBA00001255"/>
    </source>
</evidence>
<keyword evidence="6" id="KW-0964">Secreted</keyword>
<sequence>MRCPSGDPGQYVGRRGTDEGFPPPHIVSFKKILQSKKEIKPNTPSAVPSFTTSAIIMPGLQITISFVVLAGQAIAVNNGLARTPQMGWNNWNALGCDVSESLLLDTSKTLLTSGLRDVGYNYVVLDDCWSTGRDEKDNLVVDTKKFPSGMNAVSDEIHSQGLLFGMYSSAGEMTCARYAGSLDFETNDAISFAGWGVDYLKYDNCYHMGRFGTPKISFDRYKVMADALNATGRPILYGLCNWGEDWSHTWGMSIANSWRMSGDIYDSFSRPDDLCPCTDLTDPHCIAPGSHCSVMNILNKVAAFADRGQPGGWNDLDMLEVGNGGMTDDEYRAHFSLWAALKSPLLMGNDLRTLSSQALTILNNPAVIAVNQDPEGRSAFRVRHEKNAAPDKYGLGEIQVWTGPLYGGDQVVILLNAGGKDTKISASLEEIFSHEGPEGSAPQVQEEWDVYDLWANRMDNDLAQKILDADSKTLEKLFKDANWFNSTETSYMDGLKMNDPRLLGKKGSRIAPGGSMTAKVNKHSAEMFRLRSVGAGGKRKVHSKEEL</sequence>
<dbReference type="Pfam" id="PF17801">
    <property type="entry name" value="Melibiase_C"/>
    <property type="match status" value="1"/>
</dbReference>
<evidence type="ECO:0000256" key="13">
    <source>
        <dbReference type="SAM" id="MobiDB-lite"/>
    </source>
</evidence>
<comment type="similarity">
    <text evidence="4 12">Belongs to the glycosyl hydrolase 27 family.</text>
</comment>
<feature type="region of interest" description="Disordered" evidence="13">
    <location>
        <begin position="1"/>
        <end position="21"/>
    </location>
</feature>
<evidence type="ECO:0000256" key="3">
    <source>
        <dbReference type="ARBA" id="ARBA00004613"/>
    </source>
</evidence>
<evidence type="ECO:0000256" key="6">
    <source>
        <dbReference type="ARBA" id="ARBA00022525"/>
    </source>
</evidence>
<evidence type="ECO:0000256" key="8">
    <source>
        <dbReference type="ARBA" id="ARBA00022801"/>
    </source>
</evidence>
<evidence type="ECO:0000256" key="5">
    <source>
        <dbReference type="ARBA" id="ARBA00012755"/>
    </source>
</evidence>
<dbReference type="CDD" id="cd14792">
    <property type="entry name" value="GH27"/>
    <property type="match status" value="1"/>
</dbReference>
<dbReference type="Pfam" id="PF16499">
    <property type="entry name" value="Melibiase_2"/>
    <property type="match status" value="1"/>
</dbReference>
<comment type="catalytic activity">
    <reaction evidence="1 12">
        <text>Hydrolysis of terminal, non-reducing alpha-D-galactose residues in alpha-D-galactosides, including galactose oligosaccharides, galactomannans and galactolipids.</text>
        <dbReference type="EC" id="3.2.1.22"/>
    </reaction>
</comment>
<dbReference type="PANTHER" id="PTHR11452">
    <property type="entry name" value="ALPHA-GALACTOSIDASE/ALPHA-N-ACETYLGALACTOSAMINIDASE"/>
    <property type="match status" value="1"/>
</dbReference>
<dbReference type="PROSITE" id="PS00512">
    <property type="entry name" value="ALPHA_GALACTOSIDASE"/>
    <property type="match status" value="1"/>
</dbReference>
<organism evidence="15 16">
    <name type="scientific">Oculimacula yallundae</name>
    <dbReference type="NCBI Taxonomy" id="86028"/>
    <lineage>
        <taxon>Eukaryota</taxon>
        <taxon>Fungi</taxon>
        <taxon>Dikarya</taxon>
        <taxon>Ascomycota</taxon>
        <taxon>Pezizomycotina</taxon>
        <taxon>Leotiomycetes</taxon>
        <taxon>Helotiales</taxon>
        <taxon>Ploettnerulaceae</taxon>
        <taxon>Oculimacula</taxon>
    </lineage>
</organism>
<dbReference type="EMBL" id="JAZHXI010000002">
    <property type="protein sequence ID" value="KAL2075055.1"/>
    <property type="molecule type" value="Genomic_DNA"/>
</dbReference>
<keyword evidence="10" id="KW-0325">Glycoprotein</keyword>
<accession>A0ABR4CYQ0</accession>
<evidence type="ECO:0000256" key="11">
    <source>
        <dbReference type="ARBA" id="ARBA00023295"/>
    </source>
</evidence>
<name>A0ABR4CYQ0_9HELO</name>
<dbReference type="Gene3D" id="2.60.40.1180">
    <property type="entry name" value="Golgi alpha-mannosidase II"/>
    <property type="match status" value="1"/>
</dbReference>
<evidence type="ECO:0000313" key="16">
    <source>
        <dbReference type="Proteomes" id="UP001595075"/>
    </source>
</evidence>
<keyword evidence="9 12" id="KW-1015">Disulfide bond</keyword>
<dbReference type="PANTHER" id="PTHR11452:SF75">
    <property type="entry name" value="ALPHA-GALACTOSIDASE MEL1"/>
    <property type="match status" value="1"/>
</dbReference>
<dbReference type="PRINTS" id="PR00748">
    <property type="entry name" value="MELIBIASE"/>
</dbReference>
<evidence type="ECO:0000256" key="7">
    <source>
        <dbReference type="ARBA" id="ARBA00022729"/>
    </source>
</evidence>
<reference evidence="15 16" key="1">
    <citation type="journal article" date="2024" name="Commun. Biol.">
        <title>Comparative genomic analysis of thermophilic fungi reveals convergent evolutionary adaptations and gene losses.</title>
        <authorList>
            <person name="Steindorff A.S."/>
            <person name="Aguilar-Pontes M.V."/>
            <person name="Robinson A.J."/>
            <person name="Andreopoulos B."/>
            <person name="LaButti K."/>
            <person name="Kuo A."/>
            <person name="Mondo S."/>
            <person name="Riley R."/>
            <person name="Otillar R."/>
            <person name="Haridas S."/>
            <person name="Lipzen A."/>
            <person name="Grimwood J."/>
            <person name="Schmutz J."/>
            <person name="Clum A."/>
            <person name="Reid I.D."/>
            <person name="Moisan M.C."/>
            <person name="Butler G."/>
            <person name="Nguyen T.T.M."/>
            <person name="Dewar K."/>
            <person name="Conant G."/>
            <person name="Drula E."/>
            <person name="Henrissat B."/>
            <person name="Hansel C."/>
            <person name="Singer S."/>
            <person name="Hutchinson M.I."/>
            <person name="de Vries R.P."/>
            <person name="Natvig D.O."/>
            <person name="Powell A.J."/>
            <person name="Tsang A."/>
            <person name="Grigoriev I.V."/>
        </authorList>
    </citation>
    <scope>NUCLEOTIDE SEQUENCE [LARGE SCALE GENOMIC DNA]</scope>
    <source>
        <strain evidence="15 16">CBS 494.80</strain>
    </source>
</reference>
<evidence type="ECO:0000256" key="12">
    <source>
        <dbReference type="RuleBase" id="RU361168"/>
    </source>
</evidence>
<dbReference type="PRINTS" id="PR00740">
    <property type="entry name" value="GLHYDRLASE27"/>
</dbReference>
<comment type="caution">
    <text evidence="15">The sequence shown here is derived from an EMBL/GenBank/DDBJ whole genome shotgun (WGS) entry which is preliminary data.</text>
</comment>
<dbReference type="Gene3D" id="3.20.20.70">
    <property type="entry name" value="Aldolase class I"/>
    <property type="match status" value="1"/>
</dbReference>
<keyword evidence="16" id="KW-1185">Reference proteome</keyword>
<keyword evidence="11 12" id="KW-0326">Glycosidase</keyword>
<dbReference type="SUPFAM" id="SSF51011">
    <property type="entry name" value="Glycosyl hydrolase domain"/>
    <property type="match status" value="1"/>
</dbReference>
<evidence type="ECO:0000256" key="2">
    <source>
        <dbReference type="ARBA" id="ARBA00003969"/>
    </source>
</evidence>
<dbReference type="InterPro" id="IPR013780">
    <property type="entry name" value="Glyco_hydro_b"/>
</dbReference>